<protein>
    <submittedName>
        <fullName evidence="2">Uncharacterized protein</fullName>
    </submittedName>
</protein>
<evidence type="ECO:0000313" key="2">
    <source>
        <dbReference type="EMBL" id="TRZ10166.1"/>
    </source>
</evidence>
<dbReference type="AlphaFoldDB" id="A0A8K1G1W5"/>
<evidence type="ECO:0000313" key="1">
    <source>
        <dbReference type="EMBL" id="TRZ09938.1"/>
    </source>
</evidence>
<dbReference type="EMBL" id="SWJQ01000922">
    <property type="protein sequence ID" value="TRZ10166.1"/>
    <property type="molecule type" value="Genomic_DNA"/>
</dbReference>
<name>A0A8K1G1W5_9PASS</name>
<sequence>MQRSYDYYSDRIDTKLQLLYNFFEYAHCFYIDNIVRRVIYDLSKPQELPLRHGEEQELRGLEPDLTLTVFVTLFQSLFLAF</sequence>
<reference evidence="2" key="1">
    <citation type="submission" date="2019-04" db="EMBL/GenBank/DDBJ databases">
        <title>Genome assembly of Zosterops borbonicus 15179.</title>
        <authorList>
            <person name="Leroy T."/>
            <person name="Anselmetti Y."/>
            <person name="Tilak M.-K."/>
            <person name="Nabholz B."/>
        </authorList>
    </citation>
    <scope>NUCLEOTIDE SEQUENCE</scope>
    <source>
        <strain evidence="2">HGM_15179</strain>
        <tissue evidence="2">Muscle</tissue>
    </source>
</reference>
<dbReference type="Proteomes" id="UP000796761">
    <property type="component" value="Unassembled WGS sequence"/>
</dbReference>
<keyword evidence="3" id="KW-1185">Reference proteome</keyword>
<gene>
    <name evidence="2" type="ORF">HGM15179_016941</name>
    <name evidence="1" type="ORF">HGM15179_017167</name>
</gene>
<evidence type="ECO:0000313" key="3">
    <source>
        <dbReference type="Proteomes" id="UP000796761"/>
    </source>
</evidence>
<comment type="caution">
    <text evidence="2">The sequence shown here is derived from an EMBL/GenBank/DDBJ whole genome shotgun (WGS) entry which is preliminary data.</text>
</comment>
<proteinExistence type="predicted"/>
<organism evidence="2 3">
    <name type="scientific">Zosterops borbonicus</name>
    <dbReference type="NCBI Taxonomy" id="364589"/>
    <lineage>
        <taxon>Eukaryota</taxon>
        <taxon>Metazoa</taxon>
        <taxon>Chordata</taxon>
        <taxon>Craniata</taxon>
        <taxon>Vertebrata</taxon>
        <taxon>Euteleostomi</taxon>
        <taxon>Archelosauria</taxon>
        <taxon>Archosauria</taxon>
        <taxon>Dinosauria</taxon>
        <taxon>Saurischia</taxon>
        <taxon>Theropoda</taxon>
        <taxon>Coelurosauria</taxon>
        <taxon>Aves</taxon>
        <taxon>Neognathae</taxon>
        <taxon>Neoaves</taxon>
        <taxon>Telluraves</taxon>
        <taxon>Australaves</taxon>
        <taxon>Passeriformes</taxon>
        <taxon>Sylvioidea</taxon>
        <taxon>Zosteropidae</taxon>
        <taxon>Zosterops</taxon>
    </lineage>
</organism>
<accession>A0A8K1G1W5</accession>
<dbReference type="EMBL" id="SWJQ01000975">
    <property type="protein sequence ID" value="TRZ09938.1"/>
    <property type="molecule type" value="Genomic_DNA"/>
</dbReference>